<dbReference type="PANTHER" id="PTHR11040">
    <property type="entry name" value="ZINC/IRON TRANSPORTER"/>
    <property type="match status" value="1"/>
</dbReference>
<reference evidence="3" key="2">
    <citation type="submission" date="2010-04" db="EMBL/GenBank/DDBJ databases">
        <authorList>
            <person name="Buell R."/>
            <person name="Hamilton J."/>
            <person name="Hostetler J."/>
        </authorList>
    </citation>
    <scope>NUCLEOTIDE SEQUENCE [LARGE SCALE GENOMIC DNA]</scope>
    <source>
        <strain evidence="3">DAOM:BR144</strain>
    </source>
</reference>
<dbReference type="Proteomes" id="UP000019132">
    <property type="component" value="Unassembled WGS sequence"/>
</dbReference>
<dbReference type="AlphaFoldDB" id="K3WVH5"/>
<dbReference type="VEuPathDB" id="FungiDB:PYU1_G008955"/>
<dbReference type="GO" id="GO:0005385">
    <property type="term" value="F:zinc ion transmembrane transporter activity"/>
    <property type="evidence" value="ECO:0007669"/>
    <property type="project" value="TreeGrafter"/>
</dbReference>
<name>K3WVH5_GLOUD</name>
<keyword evidence="1" id="KW-0812">Transmembrane</keyword>
<reference evidence="2" key="3">
    <citation type="submission" date="2015-02" db="UniProtKB">
        <authorList>
            <consortium name="EnsemblProtists"/>
        </authorList>
    </citation>
    <scope>IDENTIFICATION</scope>
    <source>
        <strain evidence="2">DAOM BR144</strain>
    </source>
</reference>
<feature type="transmembrane region" description="Helical" evidence="1">
    <location>
        <begin position="20"/>
        <end position="43"/>
    </location>
</feature>
<dbReference type="GO" id="GO:0005886">
    <property type="term" value="C:plasma membrane"/>
    <property type="evidence" value="ECO:0007669"/>
    <property type="project" value="TreeGrafter"/>
</dbReference>
<dbReference type="STRING" id="431595.K3WVH5"/>
<dbReference type="EMBL" id="GL376599">
    <property type="status" value="NOT_ANNOTATED_CDS"/>
    <property type="molecule type" value="Genomic_DNA"/>
</dbReference>
<dbReference type="PANTHER" id="PTHR11040:SF44">
    <property type="entry name" value="PROTEIN ZNTC-RELATED"/>
    <property type="match status" value="1"/>
</dbReference>
<proteinExistence type="predicted"/>
<organism evidence="2 3">
    <name type="scientific">Globisporangium ultimum (strain ATCC 200006 / CBS 805.95 / DAOM BR144)</name>
    <name type="common">Pythium ultimum</name>
    <dbReference type="NCBI Taxonomy" id="431595"/>
    <lineage>
        <taxon>Eukaryota</taxon>
        <taxon>Sar</taxon>
        <taxon>Stramenopiles</taxon>
        <taxon>Oomycota</taxon>
        <taxon>Peronosporomycetes</taxon>
        <taxon>Pythiales</taxon>
        <taxon>Pythiaceae</taxon>
        <taxon>Globisporangium</taxon>
    </lineage>
</organism>
<keyword evidence="1" id="KW-1133">Transmembrane helix</keyword>
<protein>
    <submittedName>
        <fullName evidence="2">Uncharacterized protein</fullName>
    </submittedName>
</protein>
<sequence>MVPNGSKTDVSSNKRKLSTILFEVGVLFHSVIIGIGLGVTTGTSFKTLLAAITLGTIESPRNVLMMDFVFAVATPVGVVIDILIRSSYSSMSVTGLWVHSMLNCIAAESWCTRVSSSC</sequence>
<keyword evidence="1" id="KW-0472">Membrane</keyword>
<evidence type="ECO:0000313" key="3">
    <source>
        <dbReference type="Proteomes" id="UP000019132"/>
    </source>
</evidence>
<evidence type="ECO:0000256" key="1">
    <source>
        <dbReference type="SAM" id="Phobius"/>
    </source>
</evidence>
<feature type="transmembrane region" description="Helical" evidence="1">
    <location>
        <begin position="63"/>
        <end position="84"/>
    </location>
</feature>
<dbReference type="InParanoid" id="K3WVH5"/>
<dbReference type="HOGENOM" id="CLU_2077785_0_0_1"/>
<keyword evidence="3" id="KW-1185">Reference proteome</keyword>
<dbReference type="EnsemblProtists" id="PYU1_T008973">
    <property type="protein sequence ID" value="PYU1_T008973"/>
    <property type="gene ID" value="PYU1_G008955"/>
</dbReference>
<evidence type="ECO:0000313" key="2">
    <source>
        <dbReference type="EnsemblProtists" id="PYU1_T008973"/>
    </source>
</evidence>
<reference evidence="3" key="1">
    <citation type="journal article" date="2010" name="Genome Biol.">
        <title>Genome sequence of the necrotrophic plant pathogen Pythium ultimum reveals original pathogenicity mechanisms and effector repertoire.</title>
        <authorList>
            <person name="Levesque C.A."/>
            <person name="Brouwer H."/>
            <person name="Cano L."/>
            <person name="Hamilton J.P."/>
            <person name="Holt C."/>
            <person name="Huitema E."/>
            <person name="Raffaele S."/>
            <person name="Robideau G.P."/>
            <person name="Thines M."/>
            <person name="Win J."/>
            <person name="Zerillo M.M."/>
            <person name="Beakes G.W."/>
            <person name="Boore J.L."/>
            <person name="Busam D."/>
            <person name="Dumas B."/>
            <person name="Ferriera S."/>
            <person name="Fuerstenberg S.I."/>
            <person name="Gachon C.M."/>
            <person name="Gaulin E."/>
            <person name="Govers F."/>
            <person name="Grenville-Briggs L."/>
            <person name="Horner N."/>
            <person name="Hostetler J."/>
            <person name="Jiang R.H."/>
            <person name="Johnson J."/>
            <person name="Krajaejun T."/>
            <person name="Lin H."/>
            <person name="Meijer H.J."/>
            <person name="Moore B."/>
            <person name="Morris P."/>
            <person name="Phuntmart V."/>
            <person name="Puiu D."/>
            <person name="Shetty J."/>
            <person name="Stajich J.E."/>
            <person name="Tripathy S."/>
            <person name="Wawra S."/>
            <person name="van West P."/>
            <person name="Whitty B.R."/>
            <person name="Coutinho P.M."/>
            <person name="Henrissat B."/>
            <person name="Martin F."/>
            <person name="Thomas P.D."/>
            <person name="Tyler B.M."/>
            <person name="De Vries R.P."/>
            <person name="Kamoun S."/>
            <person name="Yandell M."/>
            <person name="Tisserat N."/>
            <person name="Buell C.R."/>
        </authorList>
    </citation>
    <scope>NUCLEOTIDE SEQUENCE</scope>
    <source>
        <strain evidence="3">DAOM:BR144</strain>
    </source>
</reference>
<accession>K3WVH5</accession>